<evidence type="ECO:0000256" key="4">
    <source>
        <dbReference type="ARBA" id="ARBA00022989"/>
    </source>
</evidence>
<dbReference type="PANTHER" id="PTHR39087:SF2">
    <property type="entry name" value="UPF0104 MEMBRANE PROTEIN MJ1595"/>
    <property type="match status" value="1"/>
</dbReference>
<name>A0A1S2PP73_9ACTN</name>
<evidence type="ECO:0000256" key="6">
    <source>
        <dbReference type="SAM" id="Phobius"/>
    </source>
</evidence>
<evidence type="ECO:0000256" key="5">
    <source>
        <dbReference type="ARBA" id="ARBA00023136"/>
    </source>
</evidence>
<organism evidence="7 8">
    <name type="scientific">Streptomyces monashensis</name>
    <dbReference type="NCBI Taxonomy" id="1678012"/>
    <lineage>
        <taxon>Bacteria</taxon>
        <taxon>Bacillati</taxon>
        <taxon>Actinomycetota</taxon>
        <taxon>Actinomycetes</taxon>
        <taxon>Kitasatosporales</taxon>
        <taxon>Streptomycetaceae</taxon>
        <taxon>Streptomyces</taxon>
    </lineage>
</organism>
<dbReference type="PANTHER" id="PTHR39087">
    <property type="entry name" value="UPF0104 MEMBRANE PROTEIN MJ1595"/>
    <property type="match status" value="1"/>
</dbReference>
<dbReference type="AlphaFoldDB" id="A0A1S2PP73"/>
<dbReference type="GO" id="GO:0005886">
    <property type="term" value="C:plasma membrane"/>
    <property type="evidence" value="ECO:0007669"/>
    <property type="project" value="UniProtKB-SubCell"/>
</dbReference>
<keyword evidence="2" id="KW-1003">Cell membrane</keyword>
<feature type="transmembrane region" description="Helical" evidence="6">
    <location>
        <begin position="142"/>
        <end position="162"/>
    </location>
</feature>
<evidence type="ECO:0008006" key="9">
    <source>
        <dbReference type="Google" id="ProtNLM"/>
    </source>
</evidence>
<keyword evidence="5 6" id="KW-0472">Membrane</keyword>
<dbReference type="RefSeq" id="WP_071384977.1">
    <property type="nucleotide sequence ID" value="NZ_MLYO01000065.1"/>
</dbReference>
<keyword evidence="4 6" id="KW-1133">Transmembrane helix</keyword>
<evidence type="ECO:0000256" key="3">
    <source>
        <dbReference type="ARBA" id="ARBA00022692"/>
    </source>
</evidence>
<feature type="transmembrane region" description="Helical" evidence="6">
    <location>
        <begin position="290"/>
        <end position="311"/>
    </location>
</feature>
<dbReference type="NCBIfam" id="TIGR00374">
    <property type="entry name" value="flippase-like domain"/>
    <property type="match status" value="1"/>
</dbReference>
<sequence>MAVVLAAAVVLVAVLRRRELAQAYHLIVGVHPLPMAGAVVCQVLSIVCFAAMYRWLLGAGGTRWSLRRTTAIVVAANAVAGALPGGAAFSAAWVFRQLRRRGVEQVLAAAVLVVAGALAVLGLAVLLVAGVVAAGPAGLRTVLLPAAGALLVLGIALAVVGASRFSGFRHAAGRAWTSAGTRSRRIQQGQKALARLVAQARGLQPGLRPWLRPFAFALLNWVFDVACLAASLWALGIGVPWHSLLLAYVLTQIPGSLRLTPGSLGIVETSLSALLVLYGLRPGPAIAATLLYRAVSYWALQPVGWACWLAITLHTGTSGSPPRHSERRGSPGP</sequence>
<feature type="transmembrane region" description="Helical" evidence="6">
    <location>
        <begin position="214"/>
        <end position="239"/>
    </location>
</feature>
<dbReference type="InterPro" id="IPR022791">
    <property type="entry name" value="L-PG_synthase/AglD"/>
</dbReference>
<dbReference type="Proteomes" id="UP000179642">
    <property type="component" value="Unassembled WGS sequence"/>
</dbReference>
<evidence type="ECO:0000256" key="2">
    <source>
        <dbReference type="ARBA" id="ARBA00022475"/>
    </source>
</evidence>
<keyword evidence="8" id="KW-1185">Reference proteome</keyword>
<feature type="transmembrane region" description="Helical" evidence="6">
    <location>
        <begin position="259"/>
        <end position="278"/>
    </location>
</feature>
<comment type="caution">
    <text evidence="7">The sequence shown here is derived from an EMBL/GenBank/DDBJ whole genome shotgun (WGS) entry which is preliminary data.</text>
</comment>
<evidence type="ECO:0000256" key="1">
    <source>
        <dbReference type="ARBA" id="ARBA00004651"/>
    </source>
</evidence>
<comment type="subcellular location">
    <subcellularLocation>
        <location evidence="1">Cell membrane</location>
        <topology evidence="1">Multi-pass membrane protein</topology>
    </subcellularLocation>
</comment>
<accession>A0A1S2PP73</accession>
<keyword evidence="3 6" id="KW-0812">Transmembrane</keyword>
<dbReference type="EMBL" id="MLYO01000065">
    <property type="protein sequence ID" value="OIJ95330.1"/>
    <property type="molecule type" value="Genomic_DNA"/>
</dbReference>
<proteinExistence type="predicted"/>
<feature type="transmembrane region" description="Helical" evidence="6">
    <location>
        <begin position="33"/>
        <end position="57"/>
    </location>
</feature>
<protein>
    <recommendedName>
        <fullName evidence="9">TIGR00374 family protein</fullName>
    </recommendedName>
</protein>
<reference evidence="7 8" key="1">
    <citation type="submission" date="2016-10" db="EMBL/GenBank/DDBJ databases">
        <title>Genome sequence of Streptomyces sp. MUSC 1.</title>
        <authorList>
            <person name="Lee L.-H."/>
            <person name="Ser H.-L."/>
            <person name="Law J.W.-F."/>
        </authorList>
    </citation>
    <scope>NUCLEOTIDE SEQUENCE [LARGE SCALE GENOMIC DNA]</scope>
    <source>
        <strain evidence="7 8">MUSC 1</strain>
    </source>
</reference>
<gene>
    <name evidence="7" type="ORF">BIV23_34790</name>
</gene>
<evidence type="ECO:0000313" key="8">
    <source>
        <dbReference type="Proteomes" id="UP000179642"/>
    </source>
</evidence>
<feature type="transmembrane region" description="Helical" evidence="6">
    <location>
        <begin position="106"/>
        <end position="130"/>
    </location>
</feature>
<dbReference type="Pfam" id="PF03706">
    <property type="entry name" value="LPG_synthase_TM"/>
    <property type="match status" value="1"/>
</dbReference>
<evidence type="ECO:0000313" key="7">
    <source>
        <dbReference type="EMBL" id="OIJ95330.1"/>
    </source>
</evidence>